<dbReference type="STRING" id="880070.Cycma_1206"/>
<sequence>MNLFTLNDLSNTPKTTKIMKRKLLYLIKMVSKNILYGLVIQCLLMSTLMAHDISAQIRPIDKTYIQMERTEGKLLEIFGDIEARSDYRFVYPEEIVEFKSQITVKDQLQSVSDILVDVGLTARLRFKQVDNTIYVAKLNGSEGQSSDEMAIISGKVTDERGDPIPGATILVEGTNNGTATDIDGQYQIDVAEGAVLVFSFIGYNSQRIEVGNQQTINVVLLEDATSLDEVVVIGYGTQKKVNLTGAVSSIDVGKETETRPITSLSSGLSGLAAGLYVNQGSGRPGNDGATLRVRGQGTLNNANPLIIIDGAVGNMNHLNPQDVESISVLKDAASAAIYGSRAANGVILITTKQGAAGEFKVNYNTFFSSAQPSNVVETVSNYADYMELINEGFKNSDPNANPIFSQEKINEWRENEGGDPLKYPNTQWVDEVFQKNIVQNHNLSFSGGSETVKFFGSFGYLDNPGIIERSGYERYTARINLEAEVKPWLTLGTQLNGVVANTDIGTNQIGSVFQYAGASTPGMILRAPDGRYGGPNNPEDDPQANNVLHNLNSQRGDIKHNKLNSRFYGKLRPIKGLSIEGSFNYTFDDYLEYSQPVFNNRWDFYTNTISRNAVGRTSVRNRNTKYNNYFMDGVVRYEGEVASKLTYNLMAGASQEHYTYSWFQASKYDLIDPALSVLDAATLDAAANGNAAEYAMQSFFGRMNLSWDDKYLFEANIRRDGTSRFAKGSRRWGVFPSFSAGWRISEEDFFNASWLPNLKVRASYGSLGNNAVGNYEYQAVYNAANYVLNNNLFVGFAQTALSNAALTWESTYISNIGLDFDLFDFKFGGSIEAFDKVTKNILIDLPAPLVVGNASIPKQNAAEVQNRGIELNLNYRDQVGEFSYNIGGNFTFVDNRVTRYKGEERTINGSNLIQEGYAINTQYILLTDRLIQTQEDLDMVTQMIADAPIDPSTGNQRNPFAAYGTPTLGDFLYKDTNEDGVINDDDRVTVGHGTAPRVSYGINLGFNWKGFDFSALLQGTSGLHTVWRDIYNTTGVRWGYQINQEIAEGRWYEGRTDATYPRLLNYVDSRNLRASDFWLQNKAYMRLKNVQLGYTIPREITQKFKVETLRVYGSLENYLTFTQYKGFDPEVSGTQYPTLKQALLGLNISF</sequence>
<dbReference type="Proteomes" id="UP000001635">
    <property type="component" value="Chromosome"/>
</dbReference>
<dbReference type="Gene3D" id="2.170.130.10">
    <property type="entry name" value="TonB-dependent receptor, plug domain"/>
    <property type="match status" value="1"/>
</dbReference>
<keyword evidence="4 8" id="KW-0812">Transmembrane</keyword>
<evidence type="ECO:0000256" key="7">
    <source>
        <dbReference type="ARBA" id="ARBA00023237"/>
    </source>
</evidence>
<keyword evidence="13" id="KW-1185">Reference proteome</keyword>
<feature type="domain" description="TonB-dependent receptor plug" evidence="11">
    <location>
        <begin position="242"/>
        <end position="346"/>
    </location>
</feature>
<comment type="subcellular location">
    <subcellularLocation>
        <location evidence="1 8">Cell outer membrane</location>
        <topology evidence="1 8">Multi-pass membrane protein</topology>
    </subcellularLocation>
</comment>
<dbReference type="EMBL" id="CP002955">
    <property type="protein sequence ID" value="AEL24978.1"/>
    <property type="molecule type" value="Genomic_DNA"/>
</dbReference>
<dbReference type="InterPro" id="IPR039426">
    <property type="entry name" value="TonB-dep_rcpt-like"/>
</dbReference>
<dbReference type="SUPFAM" id="SSF56935">
    <property type="entry name" value="Porins"/>
    <property type="match status" value="1"/>
</dbReference>
<dbReference type="Gene3D" id="2.60.40.1120">
    <property type="entry name" value="Carboxypeptidase-like, regulatory domain"/>
    <property type="match status" value="1"/>
</dbReference>
<dbReference type="InterPro" id="IPR008969">
    <property type="entry name" value="CarboxyPept-like_regulatory"/>
</dbReference>
<dbReference type="Pfam" id="PF07715">
    <property type="entry name" value="Plug"/>
    <property type="match status" value="1"/>
</dbReference>
<comment type="similarity">
    <text evidence="8 9">Belongs to the TonB-dependent receptor family.</text>
</comment>
<evidence type="ECO:0000256" key="3">
    <source>
        <dbReference type="ARBA" id="ARBA00022452"/>
    </source>
</evidence>
<keyword evidence="7 8" id="KW-0998">Cell outer membrane</keyword>
<dbReference type="eggNOG" id="COG1629">
    <property type="taxonomic scope" value="Bacteria"/>
</dbReference>
<dbReference type="InterPro" id="IPR037066">
    <property type="entry name" value="Plug_dom_sf"/>
</dbReference>
<dbReference type="InterPro" id="IPR023997">
    <property type="entry name" value="TonB-dep_OMP_SusC/RagA_CS"/>
</dbReference>
<evidence type="ECO:0000256" key="8">
    <source>
        <dbReference type="PROSITE-ProRule" id="PRU01360"/>
    </source>
</evidence>
<keyword evidence="2 8" id="KW-0813">Transport</keyword>
<name>G0IY74_CYCMS</name>
<evidence type="ECO:0000256" key="4">
    <source>
        <dbReference type="ARBA" id="ARBA00022692"/>
    </source>
</evidence>
<keyword evidence="12" id="KW-0675">Receptor</keyword>
<proteinExistence type="inferred from homology"/>
<evidence type="ECO:0000256" key="6">
    <source>
        <dbReference type="ARBA" id="ARBA00023136"/>
    </source>
</evidence>
<keyword evidence="5 9" id="KW-0798">TonB box</keyword>
<evidence type="ECO:0000313" key="13">
    <source>
        <dbReference type="Proteomes" id="UP000001635"/>
    </source>
</evidence>
<dbReference type="HOGENOM" id="CLU_004317_1_1_10"/>
<feature type="domain" description="TonB-dependent receptor-like beta-barrel" evidence="10">
    <location>
        <begin position="534"/>
        <end position="903"/>
    </location>
</feature>
<keyword evidence="6 8" id="KW-0472">Membrane</keyword>
<dbReference type="InterPro" id="IPR036942">
    <property type="entry name" value="Beta-barrel_TonB_sf"/>
</dbReference>
<keyword evidence="3 8" id="KW-1134">Transmembrane beta strand</keyword>
<dbReference type="NCBIfam" id="TIGR04056">
    <property type="entry name" value="OMP_RagA_SusC"/>
    <property type="match status" value="1"/>
</dbReference>
<dbReference type="NCBIfam" id="TIGR04057">
    <property type="entry name" value="SusC_RagA_signa"/>
    <property type="match status" value="1"/>
</dbReference>
<dbReference type="SUPFAM" id="SSF49464">
    <property type="entry name" value="Carboxypeptidase regulatory domain-like"/>
    <property type="match status" value="1"/>
</dbReference>
<gene>
    <name evidence="12" type="ordered locus">Cycma_1206</name>
</gene>
<evidence type="ECO:0000259" key="11">
    <source>
        <dbReference type="Pfam" id="PF07715"/>
    </source>
</evidence>
<evidence type="ECO:0000256" key="5">
    <source>
        <dbReference type="ARBA" id="ARBA00023077"/>
    </source>
</evidence>
<dbReference type="InterPro" id="IPR012910">
    <property type="entry name" value="Plug_dom"/>
</dbReference>
<dbReference type="FunFam" id="2.60.40.1120:FF:000003">
    <property type="entry name" value="Outer membrane protein Omp121"/>
    <property type="match status" value="1"/>
</dbReference>
<dbReference type="Pfam" id="PF00593">
    <property type="entry name" value="TonB_dep_Rec_b-barrel"/>
    <property type="match status" value="1"/>
</dbReference>
<evidence type="ECO:0000256" key="9">
    <source>
        <dbReference type="RuleBase" id="RU003357"/>
    </source>
</evidence>
<dbReference type="GO" id="GO:0009279">
    <property type="term" value="C:cell outer membrane"/>
    <property type="evidence" value="ECO:0007669"/>
    <property type="project" value="UniProtKB-SubCell"/>
</dbReference>
<dbReference type="AlphaFoldDB" id="G0IY74"/>
<evidence type="ECO:0000256" key="1">
    <source>
        <dbReference type="ARBA" id="ARBA00004571"/>
    </source>
</evidence>
<accession>G0IY74</accession>
<dbReference type="FunFam" id="2.170.130.10:FF:000003">
    <property type="entry name" value="SusC/RagA family TonB-linked outer membrane protein"/>
    <property type="match status" value="1"/>
</dbReference>
<protein>
    <submittedName>
        <fullName evidence="12">TonB-dependent receptor plug</fullName>
    </submittedName>
</protein>
<evidence type="ECO:0000259" key="10">
    <source>
        <dbReference type="Pfam" id="PF00593"/>
    </source>
</evidence>
<evidence type="ECO:0000256" key="2">
    <source>
        <dbReference type="ARBA" id="ARBA00022448"/>
    </source>
</evidence>
<dbReference type="InterPro" id="IPR023996">
    <property type="entry name" value="TonB-dep_OMP_SusC/RagA"/>
</dbReference>
<dbReference type="InterPro" id="IPR000531">
    <property type="entry name" value="Beta-barrel_TonB"/>
</dbReference>
<dbReference type="Gene3D" id="2.40.170.20">
    <property type="entry name" value="TonB-dependent receptor, beta-barrel domain"/>
    <property type="match status" value="1"/>
</dbReference>
<evidence type="ECO:0000313" key="12">
    <source>
        <dbReference type="EMBL" id="AEL24978.1"/>
    </source>
</evidence>
<reference evidence="13" key="1">
    <citation type="submission" date="2011-07" db="EMBL/GenBank/DDBJ databases">
        <title>The complete genome of Cyclobacterium marinum DSM 745.</title>
        <authorList>
            <person name="Lucas S."/>
            <person name="Han J."/>
            <person name="Lapidus A."/>
            <person name="Bruce D."/>
            <person name="Goodwin L."/>
            <person name="Pitluck S."/>
            <person name="Peters L."/>
            <person name="Kyrpides N."/>
            <person name="Mavromatis K."/>
            <person name="Ivanova N."/>
            <person name="Ovchinnikova G."/>
            <person name="Chertkov O."/>
            <person name="Detter J.C."/>
            <person name="Tapia R."/>
            <person name="Han C."/>
            <person name="Land M."/>
            <person name="Hauser L."/>
            <person name="Markowitz V."/>
            <person name="Cheng J.-F."/>
            <person name="Hugenholtz P."/>
            <person name="Woyke T."/>
            <person name="Wu D."/>
            <person name="Tindall B."/>
            <person name="Schuetze A."/>
            <person name="Brambilla E."/>
            <person name="Klenk H.-P."/>
            <person name="Eisen J.A."/>
        </authorList>
    </citation>
    <scope>NUCLEOTIDE SEQUENCE [LARGE SCALE GENOMIC DNA]</scope>
    <source>
        <strain evidence="13">ATCC 25205 / DSM 745 / LMG 13164 / NCIMB 1802</strain>
    </source>
</reference>
<dbReference type="PROSITE" id="PS52016">
    <property type="entry name" value="TONB_DEPENDENT_REC_3"/>
    <property type="match status" value="1"/>
</dbReference>
<organism evidence="12 13">
    <name type="scientific">Cyclobacterium marinum (strain ATCC 25205 / DSM 745 / LMG 13164 / NCIMB 1802)</name>
    <name type="common">Flectobacillus marinus</name>
    <dbReference type="NCBI Taxonomy" id="880070"/>
    <lineage>
        <taxon>Bacteria</taxon>
        <taxon>Pseudomonadati</taxon>
        <taxon>Bacteroidota</taxon>
        <taxon>Cytophagia</taxon>
        <taxon>Cytophagales</taxon>
        <taxon>Cyclobacteriaceae</taxon>
        <taxon>Cyclobacterium</taxon>
    </lineage>
</organism>
<dbReference type="KEGG" id="cmr:Cycma_1206"/>
<dbReference type="Pfam" id="PF13715">
    <property type="entry name" value="CarbopepD_reg_2"/>
    <property type="match status" value="1"/>
</dbReference>